<dbReference type="Proteomes" id="UP000501728">
    <property type="component" value="Chromosome"/>
</dbReference>
<reference evidence="2 3" key="1">
    <citation type="submission" date="2020-04" db="EMBL/GenBank/DDBJ databases">
        <title>Novel Mycoplasma species detected in Phocoena phocoena (harbor porpoise) from the USA.</title>
        <authorList>
            <person name="Volokhov D.V."/>
        </authorList>
    </citation>
    <scope>NUCLEOTIDE SEQUENCE [LARGE SCALE GENOMIC DNA]</scope>
    <source>
        <strain evidence="2 3">C264-NAS</strain>
    </source>
</reference>
<sequence length="247" mass="29360">MQHFIILFALSLITTFSYAGAIFYALIHKYKQISFILDYKLPASEVIIKNQIRLPKEVFAVFEEFIKKTRRFLYLTLGGFIAIIIIFLFISFAFVLRQRLLPTNMIIILAVPFISFLISLEIIVRAILRLVKIKRVIQIWQEENLKFSLYLSDFEKPKGFAKFKNIILFENLEIKSFATDSEIKNFKRTMILQSKKSFFKNNYIDEIMLIYFLLLDYKRIEINGVKYSADYYTYAIKEILNHEFNLD</sequence>
<gene>
    <name evidence="2" type="ORF">HGG64_02035</name>
</gene>
<evidence type="ECO:0000256" key="1">
    <source>
        <dbReference type="SAM" id="Phobius"/>
    </source>
</evidence>
<dbReference type="KEGG" id="mphn:HGG64_02035"/>
<accession>A0A858U5D8</accession>
<organism evidence="2 3">
    <name type="scientific">Mycoplasma phocoeninasale</name>
    <dbReference type="NCBI Taxonomy" id="2726117"/>
    <lineage>
        <taxon>Bacteria</taxon>
        <taxon>Bacillati</taxon>
        <taxon>Mycoplasmatota</taxon>
        <taxon>Mollicutes</taxon>
        <taxon>Mycoplasmataceae</taxon>
        <taxon>Mycoplasma</taxon>
    </lineage>
</organism>
<dbReference type="RefSeq" id="WP_169580298.1">
    <property type="nucleotide sequence ID" value="NZ_CP051480.1"/>
</dbReference>
<keyword evidence="1" id="KW-0472">Membrane</keyword>
<dbReference type="EMBL" id="CP051480">
    <property type="protein sequence ID" value="QJG66475.1"/>
    <property type="molecule type" value="Genomic_DNA"/>
</dbReference>
<keyword evidence="1" id="KW-1133">Transmembrane helix</keyword>
<feature type="transmembrane region" description="Helical" evidence="1">
    <location>
        <begin position="106"/>
        <end position="128"/>
    </location>
</feature>
<name>A0A858U5D8_9MOLU</name>
<feature type="transmembrane region" description="Helical" evidence="1">
    <location>
        <begin position="72"/>
        <end position="94"/>
    </location>
</feature>
<dbReference type="AlphaFoldDB" id="A0A858U5D8"/>
<evidence type="ECO:0000313" key="3">
    <source>
        <dbReference type="Proteomes" id="UP000501728"/>
    </source>
</evidence>
<proteinExistence type="predicted"/>
<evidence type="ECO:0000313" key="2">
    <source>
        <dbReference type="EMBL" id="QJG66475.1"/>
    </source>
</evidence>
<protein>
    <submittedName>
        <fullName evidence="2">Uncharacterized protein</fullName>
    </submittedName>
</protein>
<keyword evidence="1" id="KW-0812">Transmembrane</keyword>
<keyword evidence="3" id="KW-1185">Reference proteome</keyword>
<feature type="transmembrane region" description="Helical" evidence="1">
    <location>
        <begin position="6"/>
        <end position="27"/>
    </location>
</feature>